<dbReference type="Pfam" id="PF15228">
    <property type="entry name" value="DAP"/>
    <property type="match status" value="1"/>
</dbReference>
<dbReference type="Proteomes" id="UP001558652">
    <property type="component" value="Unassembled WGS sequence"/>
</dbReference>
<evidence type="ECO:0000313" key="2">
    <source>
        <dbReference type="EMBL" id="KAL1115492.1"/>
    </source>
</evidence>
<evidence type="ECO:0008006" key="4">
    <source>
        <dbReference type="Google" id="ProtNLM"/>
    </source>
</evidence>
<feature type="compositionally biased region" description="Polar residues" evidence="1">
    <location>
        <begin position="161"/>
        <end position="172"/>
    </location>
</feature>
<feature type="region of interest" description="Disordered" evidence="1">
    <location>
        <begin position="157"/>
        <end position="177"/>
    </location>
</feature>
<protein>
    <recommendedName>
        <fullName evidence="4">Histone H1</fullName>
    </recommendedName>
</protein>
<proteinExistence type="predicted"/>
<keyword evidence="3" id="KW-1185">Reference proteome</keyword>
<reference evidence="2 3" key="1">
    <citation type="submission" date="2024-07" db="EMBL/GenBank/DDBJ databases">
        <title>Chromosome-level genome assembly of the water stick insect Ranatra chinensis (Heteroptera: Nepidae).</title>
        <authorList>
            <person name="Liu X."/>
        </authorList>
    </citation>
    <scope>NUCLEOTIDE SEQUENCE [LARGE SCALE GENOMIC DNA]</scope>
    <source>
        <strain evidence="2">Cailab_2021Rc</strain>
        <tissue evidence="2">Muscle</tissue>
    </source>
</reference>
<name>A0ABD0XW37_9HEMI</name>
<dbReference type="EMBL" id="JBFDAA010000020">
    <property type="protein sequence ID" value="KAL1115492.1"/>
    <property type="molecule type" value="Genomic_DNA"/>
</dbReference>
<evidence type="ECO:0000313" key="3">
    <source>
        <dbReference type="Proteomes" id="UP001558652"/>
    </source>
</evidence>
<evidence type="ECO:0000256" key="1">
    <source>
        <dbReference type="SAM" id="MobiDB-lite"/>
    </source>
</evidence>
<organism evidence="2 3">
    <name type="scientific">Ranatra chinensis</name>
    <dbReference type="NCBI Taxonomy" id="642074"/>
    <lineage>
        <taxon>Eukaryota</taxon>
        <taxon>Metazoa</taxon>
        <taxon>Ecdysozoa</taxon>
        <taxon>Arthropoda</taxon>
        <taxon>Hexapoda</taxon>
        <taxon>Insecta</taxon>
        <taxon>Pterygota</taxon>
        <taxon>Neoptera</taxon>
        <taxon>Paraneoptera</taxon>
        <taxon>Hemiptera</taxon>
        <taxon>Heteroptera</taxon>
        <taxon>Panheteroptera</taxon>
        <taxon>Nepomorpha</taxon>
        <taxon>Nepidae</taxon>
        <taxon>Ranatrinae</taxon>
        <taxon>Ranatra</taxon>
    </lineage>
</organism>
<sequence length="287" mass="32179">MADGINRRELATPVVLWERKFTRKRSVTDYPPHLLDDFTPITKTHPDEILTSKVSWQIVKDVVEGPVSTTGTSPSRGIRGGGRRKVSSNYYNVLEKAVKSRTYSQWIKARRSSFVLGPPGRYRLKAGGMRITQHKSPKGAAGSSQDKLADDADLNNAALKVSTSPPKTTTISGAPMRGHSDFPTEAVQSFHDKPVPTHDTSRANAAGRPNIIHQPRKQASQRRTCTIHTRDWKVVRSTSTAVATVPVEAFFPVKCVRVMIKAGHRKSCYKKRYCFGWRRKPQMIQRF</sequence>
<dbReference type="AlphaFoldDB" id="A0ABD0XW37"/>
<gene>
    <name evidence="2" type="ORF">AAG570_007521</name>
</gene>
<accession>A0ABD0XW37</accession>
<dbReference type="InterPro" id="IPR024130">
    <property type="entry name" value="DAP1/DAPL1"/>
</dbReference>
<comment type="caution">
    <text evidence="2">The sequence shown here is derived from an EMBL/GenBank/DDBJ whole genome shotgun (WGS) entry which is preliminary data.</text>
</comment>